<dbReference type="InterPro" id="IPR000757">
    <property type="entry name" value="Beta-glucanase-like"/>
</dbReference>
<dbReference type="STRING" id="1027249.SAMN05216179_2734"/>
<dbReference type="OrthoDB" id="9809583at2"/>
<dbReference type="InterPro" id="IPR019931">
    <property type="entry name" value="LPXTG_anchor"/>
</dbReference>
<keyword evidence="4" id="KW-0964">Secreted</keyword>
<dbReference type="SUPFAM" id="SSF49785">
    <property type="entry name" value="Galactose-binding domain-like"/>
    <property type="match status" value="5"/>
</dbReference>
<feature type="region of interest" description="Disordered" evidence="8">
    <location>
        <begin position="192"/>
        <end position="218"/>
    </location>
</feature>
<comment type="similarity">
    <text evidence="2">Belongs to the glycosyl hydrolase 16 family.</text>
</comment>
<keyword evidence="9" id="KW-0472">Membrane</keyword>
<evidence type="ECO:0000256" key="8">
    <source>
        <dbReference type="SAM" id="MobiDB-lite"/>
    </source>
</evidence>
<dbReference type="InterPro" id="IPR013320">
    <property type="entry name" value="ConA-like_dom_sf"/>
</dbReference>
<dbReference type="Pfam" id="PF07550">
    <property type="entry name" value="Shr-like_HID"/>
    <property type="match status" value="1"/>
</dbReference>
<dbReference type="Pfam" id="PF02018">
    <property type="entry name" value="CBM_4_9"/>
    <property type="match status" value="4"/>
</dbReference>
<evidence type="ECO:0000256" key="9">
    <source>
        <dbReference type="SAM" id="Phobius"/>
    </source>
</evidence>
<dbReference type="RefSeq" id="WP_073202409.1">
    <property type="nucleotide sequence ID" value="NZ_FRCZ01000005.1"/>
</dbReference>
<sequence>MLRKWIVMFLIALLIFSNFSIVSTTAAVESTDTLYLIGGDQTRTLSSENGTTATADILPQSNEKMQYVVEGVNGEYKGSGNAEVNLYLNGLAPGIGIDARISYDYDGDGNWDRIEVTPLNPVMATNGEVAPDSYEHFPRVLEKESGQDHASFSNGKIMFEAWVRFGSADAELKVNAPSEASHIVLPYNLILSDDGGSGPGDDEDPGTGDEDVPTPLPSEHYEDWELHWSDEFDGTGDNLNANGVDLNKWDFQTGTGSQYGLDGWGNNEQQYYQEDNARVEDGKLVIEANKEEVNGKPYTSARLFTKPTFQKKYGKFEARMKLPEGDGFWPAFWMMPQEDVYGTWASSGEIDIMEAKGRFPHESSGAIHYGGVSPNNSFSGGAQEFEDGDSITNFHVYSVEWEPGEIRWYVDGKLFHTENNWTSVGANQPAKYAFPAPFDQEFYMILNLAVGGNFDGGRTPDDSELPAQMEVDYVRVYELTGRDYKEPVETALEKEDLPENAKDPIDGNLIWDPDYSEGFTEISTDSETLDTEYWNFVHVNTFGGNGSIATDTLDGDSFAKIDITQAGNATHAVQLIQNMTLGTARHYKVSFDAKAAATRNINVKASGGASRGWASYSSNESFALTDEVQSYDFTFQMGAETDPLARLEFNLGTTTGPVWIGNVKVEEIQVENNDPYNENAAKEPLGDGNHIYNGTFDLGDMDRMTYWNFDASDGTATASVNPEERRLNVAITDGGSNIDDVTLTQKGINLLQNNDYKVTFDASADQARDIEVELLSKDGSTVYGQETLSLTTANSEHSFTFTMNDSTDVEGQFVVQLGGNNANVTIDNVKVIRTTNNIDFDGIDVFPLDNGDFSDGQTFWETYVHNDGAAASFSFANEEAKATVTGVGGQPWGIQLFQSGMEFTKGIEYVLSFDAKSTQNRTIGAILENATYTRYIDQTVELTNQMQNYSFDVKMPATDTADLKFLLGSIDGSASLGQHDVVIDNVVLEVKDAPINRPPSLKADVTNTKLGQAMEITFKDDADWRDHVTAVKLDGQALAAEDYTLEAGKLILSADLFSEATAYEVVVESDGYASSAVTQNVDANDGNLIRNGDFANNTQNWETWSGEGGAAAFAVTNGIAELNVTALGSYDYANQFFQGPINLEVGKTYELSFKASSTIERPIQAELFGEGSARVPFNFTTAMETYSHEFTATEAVMTLNFMLGDVVNGGETTPTEAHTVSFDDFVLKEKVEEPQEPEKDWVEIGENLVIDGGFDTTTTFGTAPDNLVDGWNIFNQGDHEPWAGKAAFNVENGELKVNVQQVGWAWWQIQLLQNLDVPAGMYKVSFDAKSDEERPMSVELAGSEIQTFTVGNNMQTYEAVIEVGADGVKQLLIGLGRGENDPELTAPYNMVIDNVRLIEVEEDPGTEDPGTEDPGTEDPGTEDPGTEDKNVTLDDKVVNELADDGTIEVNLDASQETLKLTAAQVAKLKQKNAIIHVNKDGIDMMIPASNLSGDGDVVIKMERFQDNPDALSPVYDFSIKQGDTIIDSFENPITLKFKVDESKVDNPDDVKLYYYDENNGEWVLIGGTYADGYVIAETSHFSTFTVFEIAEKELPVTEEPEPVVDTPDDDKDEELPDTASNMFNFLLIGGVLLLLGMLVLFRKRIFIRG</sequence>
<dbReference type="InterPro" id="IPR050546">
    <property type="entry name" value="Glycosyl_Hydrlase_16"/>
</dbReference>
<feature type="transmembrane region" description="Helical" evidence="9">
    <location>
        <begin position="1622"/>
        <end position="1641"/>
    </location>
</feature>
<organism evidence="11 12">
    <name type="scientific">Gracilibacillus kekensis</name>
    <dbReference type="NCBI Taxonomy" id="1027249"/>
    <lineage>
        <taxon>Bacteria</taxon>
        <taxon>Bacillati</taxon>
        <taxon>Bacillota</taxon>
        <taxon>Bacilli</taxon>
        <taxon>Bacillales</taxon>
        <taxon>Bacillaceae</taxon>
        <taxon>Gracilibacillus</taxon>
    </lineage>
</organism>
<comment type="subcellular location">
    <subcellularLocation>
        <location evidence="1">Secreted</location>
        <location evidence="1">Cell wall</location>
        <topology evidence="1">Peptidoglycan-anchor</topology>
    </subcellularLocation>
</comment>
<dbReference type="InterPro" id="IPR008979">
    <property type="entry name" value="Galactose-bd-like_sf"/>
</dbReference>
<dbReference type="Pfam" id="PF00722">
    <property type="entry name" value="Glyco_hydro_16"/>
    <property type="match status" value="1"/>
</dbReference>
<dbReference type="SUPFAM" id="SSF49899">
    <property type="entry name" value="Concanavalin A-like lectins/glucanases"/>
    <property type="match status" value="1"/>
</dbReference>
<name>A0A1M7Q1M6_9BACI</name>
<evidence type="ECO:0000256" key="6">
    <source>
        <dbReference type="ARBA" id="ARBA00022801"/>
    </source>
</evidence>
<dbReference type="Gene3D" id="2.60.120.260">
    <property type="entry name" value="Galactose-binding domain-like"/>
    <property type="match status" value="5"/>
</dbReference>
<dbReference type="InterPro" id="IPR003305">
    <property type="entry name" value="CenC_carb-bd"/>
</dbReference>
<feature type="compositionally biased region" description="Acidic residues" evidence="8">
    <location>
        <begin position="200"/>
        <end position="212"/>
    </location>
</feature>
<dbReference type="GO" id="GO:0005975">
    <property type="term" value="P:carbohydrate metabolic process"/>
    <property type="evidence" value="ECO:0007669"/>
    <property type="project" value="InterPro"/>
</dbReference>
<dbReference type="InterPro" id="IPR011432">
    <property type="entry name" value="Shr-like_HID"/>
</dbReference>
<dbReference type="NCBIfam" id="TIGR01167">
    <property type="entry name" value="LPXTG_anchor"/>
    <property type="match status" value="1"/>
</dbReference>
<keyword evidence="12" id="KW-1185">Reference proteome</keyword>
<feature type="region of interest" description="Disordered" evidence="8">
    <location>
        <begin position="1403"/>
        <end position="1430"/>
    </location>
</feature>
<evidence type="ECO:0000313" key="12">
    <source>
        <dbReference type="Proteomes" id="UP000184184"/>
    </source>
</evidence>
<keyword evidence="9" id="KW-1133">Transmembrane helix</keyword>
<evidence type="ECO:0000256" key="7">
    <source>
        <dbReference type="ARBA" id="ARBA00023088"/>
    </source>
</evidence>
<evidence type="ECO:0000256" key="5">
    <source>
        <dbReference type="ARBA" id="ARBA00022729"/>
    </source>
</evidence>
<protein>
    <submittedName>
        <fullName evidence="11">LPXTG-motif cell wall anchor domain-containing protein</fullName>
    </submittedName>
</protein>
<evidence type="ECO:0000256" key="3">
    <source>
        <dbReference type="ARBA" id="ARBA00022512"/>
    </source>
</evidence>
<evidence type="ECO:0000313" key="11">
    <source>
        <dbReference type="EMBL" id="SHN24063.1"/>
    </source>
</evidence>
<keyword evidence="7" id="KW-0572">Peptidoglycan-anchor</keyword>
<evidence type="ECO:0000256" key="1">
    <source>
        <dbReference type="ARBA" id="ARBA00004168"/>
    </source>
</evidence>
<evidence type="ECO:0000256" key="4">
    <source>
        <dbReference type="ARBA" id="ARBA00022525"/>
    </source>
</evidence>
<keyword evidence="6" id="KW-0378">Hydrolase</keyword>
<keyword evidence="9" id="KW-0812">Transmembrane</keyword>
<evidence type="ECO:0000259" key="10">
    <source>
        <dbReference type="PROSITE" id="PS51762"/>
    </source>
</evidence>
<reference evidence="11 12" key="1">
    <citation type="submission" date="2016-11" db="EMBL/GenBank/DDBJ databases">
        <authorList>
            <person name="Jaros S."/>
            <person name="Januszkiewicz K."/>
            <person name="Wedrychowicz H."/>
        </authorList>
    </citation>
    <scope>NUCLEOTIDE SEQUENCE [LARGE SCALE GENOMIC DNA]</scope>
    <source>
        <strain evidence="11 12">CGMCC 1.10681</strain>
    </source>
</reference>
<dbReference type="EMBL" id="FRCZ01000005">
    <property type="protein sequence ID" value="SHN24063.1"/>
    <property type="molecule type" value="Genomic_DNA"/>
</dbReference>
<dbReference type="PANTHER" id="PTHR10963">
    <property type="entry name" value="GLYCOSYL HYDROLASE-RELATED"/>
    <property type="match status" value="1"/>
</dbReference>
<keyword evidence="5" id="KW-0732">Signal</keyword>
<dbReference type="PROSITE" id="PS51762">
    <property type="entry name" value="GH16_2"/>
    <property type="match status" value="1"/>
</dbReference>
<dbReference type="GO" id="GO:0004553">
    <property type="term" value="F:hydrolase activity, hydrolyzing O-glycosyl compounds"/>
    <property type="evidence" value="ECO:0007669"/>
    <property type="project" value="InterPro"/>
</dbReference>
<accession>A0A1M7Q1M6</accession>
<dbReference type="CDD" id="cd08023">
    <property type="entry name" value="GH16_laminarinase_like"/>
    <property type="match status" value="1"/>
</dbReference>
<proteinExistence type="inferred from homology"/>
<evidence type="ECO:0000256" key="2">
    <source>
        <dbReference type="ARBA" id="ARBA00006865"/>
    </source>
</evidence>
<dbReference type="PANTHER" id="PTHR10963:SF55">
    <property type="entry name" value="GLYCOSIDE HYDROLASE FAMILY 16 PROTEIN"/>
    <property type="match status" value="1"/>
</dbReference>
<keyword evidence="3" id="KW-0134">Cell wall</keyword>
<dbReference type="Gene3D" id="2.60.120.200">
    <property type="match status" value="1"/>
</dbReference>
<dbReference type="Proteomes" id="UP000184184">
    <property type="component" value="Unassembled WGS sequence"/>
</dbReference>
<dbReference type="Pfam" id="PF00746">
    <property type="entry name" value="Gram_pos_anchor"/>
    <property type="match status" value="1"/>
</dbReference>
<feature type="domain" description="GH16" evidence="10">
    <location>
        <begin position="207"/>
        <end position="482"/>
    </location>
</feature>
<feature type="compositionally biased region" description="Acidic residues" evidence="8">
    <location>
        <begin position="1403"/>
        <end position="1425"/>
    </location>
</feature>
<gene>
    <name evidence="11" type="ORF">SAMN05216179_2734</name>
</gene>